<dbReference type="Proteomes" id="UP001221302">
    <property type="component" value="Unassembled WGS sequence"/>
</dbReference>
<dbReference type="AlphaFoldDB" id="A0AAE3P2K9"/>
<evidence type="ECO:0000259" key="1">
    <source>
        <dbReference type="Pfam" id="PF01738"/>
    </source>
</evidence>
<dbReference type="InterPro" id="IPR029058">
    <property type="entry name" value="AB_hydrolase_fold"/>
</dbReference>
<evidence type="ECO:0000313" key="2">
    <source>
        <dbReference type="EMBL" id="MDF1613274.1"/>
    </source>
</evidence>
<keyword evidence="3" id="KW-1185">Reference proteome</keyword>
<comment type="caution">
    <text evidence="2">The sequence shown here is derived from an EMBL/GenBank/DDBJ whole genome shotgun (WGS) entry which is preliminary data.</text>
</comment>
<dbReference type="Pfam" id="PF01738">
    <property type="entry name" value="DLH"/>
    <property type="match status" value="1"/>
</dbReference>
<name>A0AAE3P2K9_9BACT</name>
<reference evidence="2" key="1">
    <citation type="submission" date="2023-03" db="EMBL/GenBank/DDBJ databases">
        <title>Stygiobacter electus gen. nov., sp. nov., facultatively anaerobic thermotolerant bacterium of the class Ignavibacteria from a well of Yessentuki mineral water deposit.</title>
        <authorList>
            <person name="Podosokorskaya O.A."/>
            <person name="Elcheninov A.G."/>
            <person name="Petrova N.F."/>
            <person name="Zavarzina D.G."/>
            <person name="Kublanov I.V."/>
            <person name="Merkel A.Y."/>
        </authorList>
    </citation>
    <scope>NUCLEOTIDE SEQUENCE</scope>
    <source>
        <strain evidence="2">09-Me</strain>
    </source>
</reference>
<evidence type="ECO:0000313" key="3">
    <source>
        <dbReference type="Proteomes" id="UP001221302"/>
    </source>
</evidence>
<protein>
    <submittedName>
        <fullName evidence="2">Dienelactone hydrolase family protein</fullName>
    </submittedName>
</protein>
<proteinExistence type="predicted"/>
<dbReference type="EMBL" id="JARGDL010000035">
    <property type="protein sequence ID" value="MDF1613274.1"/>
    <property type="molecule type" value="Genomic_DNA"/>
</dbReference>
<keyword evidence="2" id="KW-0378">Hydrolase</keyword>
<organism evidence="2 3">
    <name type="scientific">Stygiobacter electus</name>
    <dbReference type="NCBI Taxonomy" id="3032292"/>
    <lineage>
        <taxon>Bacteria</taxon>
        <taxon>Pseudomonadati</taxon>
        <taxon>Ignavibacteriota</taxon>
        <taxon>Ignavibacteria</taxon>
        <taxon>Ignavibacteriales</taxon>
        <taxon>Melioribacteraceae</taxon>
        <taxon>Stygiobacter</taxon>
    </lineage>
</organism>
<gene>
    <name evidence="2" type="ORF">P0M35_14010</name>
</gene>
<dbReference type="SUPFAM" id="SSF53474">
    <property type="entry name" value="alpha/beta-Hydrolases"/>
    <property type="match status" value="1"/>
</dbReference>
<dbReference type="InterPro" id="IPR002925">
    <property type="entry name" value="Dienelactn_hydro"/>
</dbReference>
<dbReference type="Gene3D" id="3.40.50.1820">
    <property type="entry name" value="alpha/beta hydrolase"/>
    <property type="match status" value="1"/>
</dbReference>
<sequence>MKKIIYTIALVFFTINCFSQQTIIFPSLDKVPIAADLYKINETATYIVLCHLSDHSRGEYIETAKRLNELGYNCLAIDTRTGNEIFNIKNQTAIQAKKLNKPVEFLDSEQDIIAAVNYADSLSNGKGIILFGSSFSASLALKIGTENPKVKLVIAFSPGEYFGKQLNLTKVIKTLSKPIFVTSSKEEAVKVALLIKNIKSRSKTQFIPKGEGKHGSISLWSYNPNNIEYWEALVNFLNKFESLK</sequence>
<feature type="domain" description="Dienelactone hydrolase" evidence="1">
    <location>
        <begin position="62"/>
        <end position="187"/>
    </location>
</feature>
<dbReference type="GO" id="GO:0016787">
    <property type="term" value="F:hydrolase activity"/>
    <property type="evidence" value="ECO:0007669"/>
    <property type="project" value="UniProtKB-KW"/>
</dbReference>
<dbReference type="RefSeq" id="WP_321537047.1">
    <property type="nucleotide sequence ID" value="NZ_JARGDL010000035.1"/>
</dbReference>
<accession>A0AAE3P2K9</accession>